<dbReference type="SUPFAM" id="SSF57184">
    <property type="entry name" value="Growth factor receptor domain"/>
    <property type="match status" value="1"/>
</dbReference>
<feature type="domain" description="EGF-like" evidence="7">
    <location>
        <begin position="367"/>
        <end position="405"/>
    </location>
</feature>
<dbReference type="Pfam" id="PF00090">
    <property type="entry name" value="TSP_1"/>
    <property type="match status" value="5"/>
</dbReference>
<protein>
    <submittedName>
        <fullName evidence="8">Oidioi.mRNA.OKI2018_I69.chr1.g2997.t1.cds</fullName>
    </submittedName>
</protein>
<keyword evidence="1 4" id="KW-0245">EGF-like domain</keyword>
<evidence type="ECO:0000313" key="9">
    <source>
        <dbReference type="Proteomes" id="UP001158576"/>
    </source>
</evidence>
<dbReference type="PROSITE" id="PS01186">
    <property type="entry name" value="EGF_2"/>
    <property type="match status" value="1"/>
</dbReference>
<dbReference type="SMART" id="SM00181">
    <property type="entry name" value="EGF"/>
    <property type="match status" value="3"/>
</dbReference>
<dbReference type="CDD" id="cd00054">
    <property type="entry name" value="EGF_CA"/>
    <property type="match status" value="1"/>
</dbReference>
<dbReference type="Pfam" id="PF07645">
    <property type="entry name" value="EGF_CA"/>
    <property type="match status" value="1"/>
</dbReference>
<dbReference type="Gene3D" id="2.10.25.10">
    <property type="entry name" value="Laminin"/>
    <property type="match status" value="3"/>
</dbReference>
<feature type="transmembrane region" description="Helical" evidence="6">
    <location>
        <begin position="822"/>
        <end position="843"/>
    </location>
</feature>
<keyword evidence="6" id="KW-0472">Membrane</keyword>
<gene>
    <name evidence="8" type="ORF">OKIOD_LOCUS11762</name>
</gene>
<feature type="region of interest" description="Disordered" evidence="5">
    <location>
        <begin position="1"/>
        <end position="22"/>
    </location>
</feature>
<dbReference type="PROSITE" id="PS01187">
    <property type="entry name" value="EGF_CA"/>
    <property type="match status" value="1"/>
</dbReference>
<keyword evidence="6" id="KW-1133">Transmembrane helix</keyword>
<feature type="transmembrane region" description="Helical" evidence="6">
    <location>
        <begin position="1044"/>
        <end position="1065"/>
    </location>
</feature>
<dbReference type="InterPro" id="IPR018097">
    <property type="entry name" value="EGF_Ca-bd_CS"/>
</dbReference>
<dbReference type="InterPro" id="IPR000884">
    <property type="entry name" value="TSP1_rpt"/>
</dbReference>
<evidence type="ECO:0000256" key="6">
    <source>
        <dbReference type="SAM" id="Phobius"/>
    </source>
</evidence>
<evidence type="ECO:0000256" key="5">
    <source>
        <dbReference type="SAM" id="MobiDB-lite"/>
    </source>
</evidence>
<feature type="transmembrane region" description="Helical" evidence="6">
    <location>
        <begin position="933"/>
        <end position="953"/>
    </location>
</feature>
<feature type="transmembrane region" description="Helical" evidence="6">
    <location>
        <begin position="780"/>
        <end position="802"/>
    </location>
</feature>
<dbReference type="InterPro" id="IPR052065">
    <property type="entry name" value="Compl_asym_regulator"/>
</dbReference>
<evidence type="ECO:0000256" key="4">
    <source>
        <dbReference type="PROSITE-ProRule" id="PRU00076"/>
    </source>
</evidence>
<dbReference type="PROSITE" id="PS00010">
    <property type="entry name" value="ASX_HYDROXYL"/>
    <property type="match status" value="1"/>
</dbReference>
<evidence type="ECO:0000256" key="2">
    <source>
        <dbReference type="ARBA" id="ARBA00022737"/>
    </source>
</evidence>
<keyword evidence="9" id="KW-1185">Reference proteome</keyword>
<dbReference type="InterPro" id="IPR001881">
    <property type="entry name" value="EGF-like_Ca-bd_dom"/>
</dbReference>
<reference evidence="8 9" key="1">
    <citation type="submission" date="2021-04" db="EMBL/GenBank/DDBJ databases">
        <authorList>
            <person name="Bliznina A."/>
        </authorList>
    </citation>
    <scope>NUCLEOTIDE SEQUENCE [LARGE SCALE GENOMIC DNA]</scope>
</reference>
<dbReference type="PROSITE" id="PS50026">
    <property type="entry name" value="EGF_3"/>
    <property type="match status" value="1"/>
</dbReference>
<dbReference type="Proteomes" id="UP001158576">
    <property type="component" value="Chromosome 1"/>
</dbReference>
<sequence>MDADSSLSDMGIDYSFDDDEENPLSTEITAAPTRQRIIWEEWGQWTPCDRTCDEGHRERFRTCQDRDLCPTGSYETEECDLGYCARMTGWSLWTPCSASCGKGNVRTRKNYCDRIGNYGKVCPEVKNMTDVLIEKEPCLASECPYFAQWSVWSSCEFDGPCPFTGGRNRTRKCNFGSVGDEGCIGDLIELEICHHDDCGYWSEWEPWSKCTATCDAGKRARQRICINGKIGDVGCPYDEETDLERCNDQACPKWSVWSSWSECESECGPSLTSKSRVCLGAPFGSNECPGISEKTKICESKCLSSQKCEENVCVCNEGAGWVLDTDLDECVRPQPCLECHDNAVCNVDMATCHCNNGYEGDGYRCFDYNECALKLHNCDELAKCKNTEGGYECICPNGFESDSTGNKCLDINECSRGTHNCHAPEDWAATGEETRVKYGLYSSTCTNKIGGFECECLAPEFYGNGTHCEQAAPSIMAAAVYQLGKKLVVEDNARRTIDIDTCGAIDGTIEVSVLLAGKAPFNIEVDTIANPYAVTALNNVIFDSPFEMRLRIEGITSEPLHVDDEIYLVNVSDYQYSTEFKGSDLPIKANTTTQFQLRIGNRKCLQLSKFSTAKSVNSDSLLYQKFVITIDKPSSSPIFGHIIKKLHLLSESFFQSDFRFLATETIGIRSIGNATSIDSVFIFESDDAATNAKSVPEITKDFVAIFLDYVVEEFALNRESVKIELLGEAKSPSGVFLILLTAVFGIIIISASSFISFCTWPTNFTVLNESGRTEADSQSVISFLSGPLILLLEATVTSWVWVDYSSFGAPFLTKSEALSTCLLISAVFGLVFLIFFCICNVIRARYAAELVNLHFTFEVTIYLVILILFQLPSNFFVYFYSVRFKNPASPMPTSYIIKPLPMFISWLLLITTTVPKFVDYLHISRSFCTKMHLSAMVFMMLLFSPVGSLVQLISTVFTSQTVTIAESFNHKRTVVDGLKLQNALSLLDSMENIQNHYGEDPRLVRPTDYLMEWYSNRHYNCVYQSNMNIYGMPFSNDCLNPFDWMILITSIGQICAVYAFCYFFNRLLNVIQQIRNV</sequence>
<dbReference type="InterPro" id="IPR000152">
    <property type="entry name" value="EGF-type_Asp/Asn_hydroxyl_site"/>
</dbReference>
<feature type="transmembrane region" description="Helical" evidence="6">
    <location>
        <begin position="900"/>
        <end position="921"/>
    </location>
</feature>
<name>A0ABN7SWB4_OIKDI</name>
<keyword evidence="3" id="KW-1015">Disulfide bond</keyword>
<feature type="transmembrane region" description="Helical" evidence="6">
    <location>
        <begin position="735"/>
        <end position="760"/>
    </location>
</feature>
<keyword evidence="6" id="KW-0812">Transmembrane</keyword>
<organism evidence="8 9">
    <name type="scientific">Oikopleura dioica</name>
    <name type="common">Tunicate</name>
    <dbReference type="NCBI Taxonomy" id="34765"/>
    <lineage>
        <taxon>Eukaryota</taxon>
        <taxon>Metazoa</taxon>
        <taxon>Chordata</taxon>
        <taxon>Tunicata</taxon>
        <taxon>Appendicularia</taxon>
        <taxon>Copelata</taxon>
        <taxon>Oikopleuridae</taxon>
        <taxon>Oikopleura</taxon>
    </lineage>
</organism>
<comment type="caution">
    <text evidence="4">Lacks conserved residue(s) required for the propagation of feature annotation.</text>
</comment>
<accession>A0ABN7SWB4</accession>
<dbReference type="SMART" id="SM00179">
    <property type="entry name" value="EGF_CA"/>
    <property type="match status" value="3"/>
</dbReference>
<keyword evidence="2" id="KW-0677">Repeat</keyword>
<evidence type="ECO:0000256" key="3">
    <source>
        <dbReference type="ARBA" id="ARBA00023157"/>
    </source>
</evidence>
<dbReference type="SUPFAM" id="SSF82895">
    <property type="entry name" value="TSP-1 type 1 repeat"/>
    <property type="match status" value="5"/>
</dbReference>
<dbReference type="PANTHER" id="PTHR22906">
    <property type="entry name" value="PROPERDIN"/>
    <property type="match status" value="1"/>
</dbReference>
<proteinExistence type="predicted"/>
<dbReference type="EMBL" id="OU015566">
    <property type="protein sequence ID" value="CAG5106783.1"/>
    <property type="molecule type" value="Genomic_DNA"/>
</dbReference>
<dbReference type="Gene3D" id="2.20.100.10">
    <property type="entry name" value="Thrombospondin type-1 (TSP1) repeat"/>
    <property type="match status" value="4"/>
</dbReference>
<dbReference type="PROSITE" id="PS50092">
    <property type="entry name" value="TSP1"/>
    <property type="match status" value="4"/>
</dbReference>
<dbReference type="InterPro" id="IPR009030">
    <property type="entry name" value="Growth_fac_rcpt_cys_sf"/>
</dbReference>
<dbReference type="InterPro" id="IPR000742">
    <property type="entry name" value="EGF"/>
</dbReference>
<dbReference type="SMART" id="SM00209">
    <property type="entry name" value="TSP1"/>
    <property type="match status" value="5"/>
</dbReference>
<evidence type="ECO:0000259" key="7">
    <source>
        <dbReference type="PROSITE" id="PS50026"/>
    </source>
</evidence>
<dbReference type="InterPro" id="IPR036383">
    <property type="entry name" value="TSP1_rpt_sf"/>
</dbReference>
<feature type="transmembrane region" description="Helical" evidence="6">
    <location>
        <begin position="855"/>
        <end position="880"/>
    </location>
</feature>
<dbReference type="InterPro" id="IPR049883">
    <property type="entry name" value="NOTCH1_EGF-like"/>
</dbReference>
<evidence type="ECO:0000256" key="1">
    <source>
        <dbReference type="ARBA" id="ARBA00022536"/>
    </source>
</evidence>
<evidence type="ECO:0000313" key="8">
    <source>
        <dbReference type="EMBL" id="CAG5106783.1"/>
    </source>
</evidence>